<reference evidence="4 7" key="2">
    <citation type="submission" date="2019-10" db="EMBL/GenBank/DDBJ databases">
        <title>Prolixibacter strains distinguished by the presence of nitrate reductase genes were adept at nitrate-dependent anaerobic corrosion of metallic iron and carbon steel.</title>
        <authorList>
            <person name="Iino T."/>
            <person name="Shono N."/>
            <person name="Ito K."/>
            <person name="Nakamura R."/>
            <person name="Sueoka K."/>
            <person name="Harayama S."/>
            <person name="Ohkuma M."/>
        </authorList>
    </citation>
    <scope>NUCLEOTIDE SEQUENCE [LARGE SCALE GENOMIC DNA]</scope>
    <source>
        <strain evidence="4 7">MIC1-1</strain>
    </source>
</reference>
<proteinExistence type="predicted"/>
<dbReference type="Gene3D" id="2.60.120.1130">
    <property type="match status" value="1"/>
</dbReference>
<evidence type="ECO:0000313" key="7">
    <source>
        <dbReference type="Proteomes" id="UP000396862"/>
    </source>
</evidence>
<dbReference type="Proteomes" id="UP000396862">
    <property type="component" value="Unassembled WGS sequence"/>
</dbReference>
<evidence type="ECO:0000313" key="5">
    <source>
        <dbReference type="EMBL" id="PSK85542.1"/>
    </source>
</evidence>
<gene>
    <name evidence="5" type="ORF">CLV93_101505</name>
    <name evidence="4" type="ORF">JCM18694_04080</name>
</gene>
<dbReference type="InterPro" id="IPR002931">
    <property type="entry name" value="Transglutaminase-like"/>
</dbReference>
<dbReference type="InterPro" id="IPR038765">
    <property type="entry name" value="Papain-like_cys_pep_sf"/>
</dbReference>
<dbReference type="InterPro" id="IPR024618">
    <property type="entry name" value="DUF3857"/>
</dbReference>
<dbReference type="RefSeq" id="WP_106540573.1">
    <property type="nucleotide sequence ID" value="NZ_BLAU01000001.1"/>
</dbReference>
<evidence type="ECO:0000313" key="6">
    <source>
        <dbReference type="Proteomes" id="UP000240621"/>
    </source>
</evidence>
<feature type="domain" description="DUF3857" evidence="3">
    <location>
        <begin position="38"/>
        <end position="191"/>
    </location>
</feature>
<feature type="chain" id="PRO_5015178630" evidence="1">
    <location>
        <begin position="21"/>
        <end position="615"/>
    </location>
</feature>
<keyword evidence="5" id="KW-0645">Protease</keyword>
<dbReference type="Gene3D" id="3.10.620.30">
    <property type="match status" value="1"/>
</dbReference>
<keyword evidence="7" id="KW-1185">Reference proteome</keyword>
<keyword evidence="1" id="KW-0732">Signal</keyword>
<dbReference type="Pfam" id="PF01841">
    <property type="entry name" value="Transglut_core"/>
    <property type="match status" value="1"/>
</dbReference>
<dbReference type="EMBL" id="BLAU01000001">
    <property type="protein sequence ID" value="GET20162.1"/>
    <property type="molecule type" value="Genomic_DNA"/>
</dbReference>
<evidence type="ECO:0000259" key="3">
    <source>
        <dbReference type="Pfam" id="PF12969"/>
    </source>
</evidence>
<sequence>MYKYLGILLLFLGSPFFAKAAVDAMTVRYLSNYTIEKGRLTLEKKVVIQINNQEGLKYGTIYIPYTAKDKISKLEVQIEKPSGELIRKIKKSEIQDVSAISDFSLYEDDYVKKIPVRYNRFPFRISYSYQISYHRFFQITDWIPIIDTDVPTLNAELRISTPLHYPIKIYRQHIEKAKASADNETMTYLWKTSIPKIPDEEVFSPSVYSLLPRVEVVPKNFEYGSAGSFSSWQTYGKWQSQLLEEADDLPDSEKSKVKQMVSHLDSPIEKARKIYQYLQDNTRYINVTLGIGGLKPYPASYVSTNKYGDCKALTNYMKALLEAAGIQAYCCDIYAGGTHRPVLDSFPSQQFNHVVLMLPLNQDTTWIECTNNSIPFGYVGTSIQNRKAFLIDEQNSQLIHTPSLSPEQVQNRCVIDYNVHPNQKCEAHYHYTFRGNAFGLFNQLYTSYPANVQEDYIRDFLPERDFTLKSWKLSKANREASTITLDATLELNHFGKMYGEDLAISPIPLSIPRFEAPNERKLPVQMSYPICSQDSIVYHFTQPVKLDEIPDSVSIHNTFGSLEMQATATDKQLTLKRRFIINGGDIDLTSYPAFYQFIRNIKSKTNLTFLTTTKL</sequence>
<evidence type="ECO:0000313" key="4">
    <source>
        <dbReference type="EMBL" id="GET20162.1"/>
    </source>
</evidence>
<dbReference type="GO" id="GO:0008233">
    <property type="term" value="F:peptidase activity"/>
    <property type="evidence" value="ECO:0007669"/>
    <property type="project" value="UniProtKB-KW"/>
</dbReference>
<accession>A0A2P8CKR0</accession>
<name>A0A2P8CKR0_9BACT</name>
<dbReference type="AlphaFoldDB" id="A0A2P8CKR0"/>
<protein>
    <submittedName>
        <fullName evidence="5">Transglutaminase-like putative cysteine protease</fullName>
    </submittedName>
</protein>
<reference evidence="5 6" key="1">
    <citation type="submission" date="2018-03" db="EMBL/GenBank/DDBJ databases">
        <title>Genomic Encyclopedia of Archaeal and Bacterial Type Strains, Phase II (KMG-II): from individual species to whole genera.</title>
        <authorList>
            <person name="Goeker M."/>
        </authorList>
    </citation>
    <scope>NUCLEOTIDE SEQUENCE [LARGE SCALE GENOMIC DNA]</scope>
    <source>
        <strain evidence="5 6">DSM 27267</strain>
    </source>
</reference>
<dbReference type="OrthoDB" id="8595007at2"/>
<dbReference type="EMBL" id="PYGC01000001">
    <property type="protein sequence ID" value="PSK85542.1"/>
    <property type="molecule type" value="Genomic_DNA"/>
</dbReference>
<dbReference type="GO" id="GO:0006508">
    <property type="term" value="P:proteolysis"/>
    <property type="evidence" value="ECO:0007669"/>
    <property type="project" value="UniProtKB-KW"/>
</dbReference>
<evidence type="ECO:0000259" key="2">
    <source>
        <dbReference type="Pfam" id="PF01841"/>
    </source>
</evidence>
<feature type="domain" description="Transglutaminase-like" evidence="2">
    <location>
        <begin position="257"/>
        <end position="367"/>
    </location>
</feature>
<feature type="signal peptide" evidence="1">
    <location>
        <begin position="1"/>
        <end position="20"/>
    </location>
</feature>
<organism evidence="5 6">
    <name type="scientific">Prolixibacter denitrificans</name>
    <dbReference type="NCBI Taxonomy" id="1541063"/>
    <lineage>
        <taxon>Bacteria</taxon>
        <taxon>Pseudomonadati</taxon>
        <taxon>Bacteroidota</taxon>
        <taxon>Bacteroidia</taxon>
        <taxon>Marinilabiliales</taxon>
        <taxon>Prolixibacteraceae</taxon>
        <taxon>Prolixibacter</taxon>
    </lineage>
</organism>
<dbReference type="SUPFAM" id="SSF54001">
    <property type="entry name" value="Cysteine proteinases"/>
    <property type="match status" value="1"/>
</dbReference>
<dbReference type="Pfam" id="PF12969">
    <property type="entry name" value="DUF3857"/>
    <property type="match status" value="1"/>
</dbReference>
<comment type="caution">
    <text evidence="5">The sequence shown here is derived from an EMBL/GenBank/DDBJ whole genome shotgun (WGS) entry which is preliminary data.</text>
</comment>
<dbReference type="Gene3D" id="2.60.40.3140">
    <property type="match status" value="1"/>
</dbReference>
<dbReference type="Proteomes" id="UP000240621">
    <property type="component" value="Unassembled WGS sequence"/>
</dbReference>
<keyword evidence="5" id="KW-0378">Hydrolase</keyword>
<evidence type="ECO:0000256" key="1">
    <source>
        <dbReference type="SAM" id="SignalP"/>
    </source>
</evidence>